<keyword evidence="1" id="KW-0472">Membrane</keyword>
<organism evidence="2 3">
    <name type="scientific">Canis lupus dingo</name>
    <name type="common">dingo</name>
    <dbReference type="NCBI Taxonomy" id="286419"/>
    <lineage>
        <taxon>Eukaryota</taxon>
        <taxon>Metazoa</taxon>
        <taxon>Chordata</taxon>
        <taxon>Craniata</taxon>
        <taxon>Vertebrata</taxon>
        <taxon>Euteleostomi</taxon>
        <taxon>Mammalia</taxon>
        <taxon>Eutheria</taxon>
        <taxon>Laurasiatheria</taxon>
        <taxon>Carnivora</taxon>
        <taxon>Caniformia</taxon>
        <taxon>Canidae</taxon>
        <taxon>Canis</taxon>
    </lineage>
</organism>
<feature type="transmembrane region" description="Helical" evidence="1">
    <location>
        <begin position="26"/>
        <end position="46"/>
    </location>
</feature>
<protein>
    <submittedName>
        <fullName evidence="2">Uncharacterized protein</fullName>
    </submittedName>
</protein>
<dbReference type="Proteomes" id="UP000694391">
    <property type="component" value="Unplaced"/>
</dbReference>
<dbReference type="Ensembl" id="ENSCAFT00020041191.1">
    <property type="protein sequence ID" value="ENSCAFP00020035668.1"/>
    <property type="gene ID" value="ENSCAFG00020027586.1"/>
</dbReference>
<reference evidence="2" key="2">
    <citation type="submission" date="2025-09" db="UniProtKB">
        <authorList>
            <consortium name="Ensembl"/>
        </authorList>
    </citation>
    <scope>IDENTIFICATION</scope>
</reference>
<keyword evidence="1" id="KW-0812">Transmembrane</keyword>
<evidence type="ECO:0000313" key="3">
    <source>
        <dbReference type="Proteomes" id="UP000694391"/>
    </source>
</evidence>
<sequence length="71" mass="8320">MCFLLSPTTGSQMLMVPFSFGIMKDYFFFLCILVAFKISTVIICGFKKINKYFKRMHGVTKKLFCSFYTFI</sequence>
<accession>A0A8C0R950</accession>
<proteinExistence type="predicted"/>
<dbReference type="GeneTree" id="ENSGT00950000186218"/>
<keyword evidence="3" id="KW-1185">Reference proteome</keyword>
<name>A0A8C0R950_CANLU</name>
<evidence type="ECO:0000256" key="1">
    <source>
        <dbReference type="SAM" id="Phobius"/>
    </source>
</evidence>
<evidence type="ECO:0000313" key="2">
    <source>
        <dbReference type="Ensembl" id="ENSCAFP00020035668.1"/>
    </source>
</evidence>
<reference evidence="2" key="1">
    <citation type="submission" date="2025-08" db="UniProtKB">
        <authorList>
            <consortium name="Ensembl"/>
        </authorList>
    </citation>
    <scope>IDENTIFICATION</scope>
</reference>
<keyword evidence="1" id="KW-1133">Transmembrane helix</keyword>
<dbReference type="AlphaFoldDB" id="A0A8C0R950"/>